<sequence length="125" mass="13299">MTAADTGRRTTFSGHNRVSTQALTSTAQGVASDVLGIAPDLVRAVWRDDHGALALSLALPIGIPSLNRVLRDPHLVDRFGGSVWERVHAARGEILARIAELTGSALSRVDIRVTGARVQDGGRVR</sequence>
<evidence type="ECO:0000313" key="2">
    <source>
        <dbReference type="Proteomes" id="UP001209654"/>
    </source>
</evidence>
<dbReference type="RefSeq" id="WP_264796179.1">
    <property type="nucleotide sequence ID" value="NZ_BRVS01000012.1"/>
</dbReference>
<gene>
    <name evidence="1" type="ORF">AHIS1636_25180</name>
</gene>
<protein>
    <recommendedName>
        <fullName evidence="3">Asp23/Gls24 family envelope stress response protein</fullName>
    </recommendedName>
</protein>
<reference evidence="1 2" key="1">
    <citation type="journal article" date="2023" name="Int. J. Syst. Evol. Microbiol.">
        <title>Arthrobacter mangrovi sp. nov., an actinobacterium isolated from the rhizosphere of a mangrove.</title>
        <authorList>
            <person name="Hamada M."/>
            <person name="Saitou S."/>
            <person name="Enomoto N."/>
            <person name="Nanri K."/>
            <person name="Hidaka K."/>
            <person name="Miura T."/>
            <person name="Tamura T."/>
        </authorList>
    </citation>
    <scope>NUCLEOTIDE SEQUENCE [LARGE SCALE GENOMIC DNA]</scope>
    <source>
        <strain evidence="1 2">NBRC 112813</strain>
    </source>
</reference>
<comment type="caution">
    <text evidence="1">The sequence shown here is derived from an EMBL/GenBank/DDBJ whole genome shotgun (WGS) entry which is preliminary data.</text>
</comment>
<dbReference type="EMBL" id="BRVS01000012">
    <property type="protein sequence ID" value="GLB68076.1"/>
    <property type="molecule type" value="Genomic_DNA"/>
</dbReference>
<keyword evidence="2" id="KW-1185">Reference proteome</keyword>
<dbReference type="Proteomes" id="UP001209654">
    <property type="component" value="Unassembled WGS sequence"/>
</dbReference>
<evidence type="ECO:0000313" key="1">
    <source>
        <dbReference type="EMBL" id="GLB68076.1"/>
    </source>
</evidence>
<accession>A0ABQ5MVR8</accession>
<name>A0ABQ5MVR8_9MICC</name>
<organism evidence="1 2">
    <name type="scientific">Arthrobacter mangrovi</name>
    <dbReference type="NCBI Taxonomy" id="2966350"/>
    <lineage>
        <taxon>Bacteria</taxon>
        <taxon>Bacillati</taxon>
        <taxon>Actinomycetota</taxon>
        <taxon>Actinomycetes</taxon>
        <taxon>Micrococcales</taxon>
        <taxon>Micrococcaceae</taxon>
        <taxon>Arthrobacter</taxon>
    </lineage>
</organism>
<proteinExistence type="predicted"/>
<evidence type="ECO:0008006" key="3">
    <source>
        <dbReference type="Google" id="ProtNLM"/>
    </source>
</evidence>